<sequence length="427" mass="48638">MEEASNPERQKKRRTRRRGGRRKMKKEVAVEPNEQQQVVIITPEKKKPYAIFLIDRPFDSNQAQEEEEATVALMNCLRYRLHFALNLNDTELNNENIFDSMLEEEDFAMPNQISEMDSCRSMYDTLLQLIDEFDATGAVEIFRLLLERRTAIPLFVPDSKQHHLNLLRHVSLPVVDNVRLGEDKTLLRVAVISCRQRCESQTSEILKNLFNIESFHRHDLSNGSVSQNSLLAEIGYGCLLVEGANSGQIQHVIVIHVIGDFLALWPFLQRFADYLLIEDSTVKQGSFCETFLQEFLTANNAETTTGAENSVPGLDAVPFVCVWKPSVGEMRYKMQKVNGSHHHLRIDGQLPGKTLNMLRASVIKAVKDQCTDENRPTLHEIPILKDNGFSALECVSPSEIQSSIAVQNLGQIKMKEFVLQKNFRQQA</sequence>
<accession>E9GR60</accession>
<evidence type="ECO:0000313" key="2">
    <source>
        <dbReference type="EMBL" id="EFX78046.1"/>
    </source>
</evidence>
<keyword evidence="3" id="KW-1185">Reference proteome</keyword>
<dbReference type="HOGENOM" id="CLU_662699_0_0_1"/>
<evidence type="ECO:0000256" key="1">
    <source>
        <dbReference type="SAM" id="MobiDB-lite"/>
    </source>
</evidence>
<proteinExistence type="predicted"/>
<gene>
    <name evidence="2" type="ORF">DAPPUDRAFT_320824</name>
</gene>
<dbReference type="PhylomeDB" id="E9GR60"/>
<organism evidence="2 3">
    <name type="scientific">Daphnia pulex</name>
    <name type="common">Water flea</name>
    <dbReference type="NCBI Taxonomy" id="6669"/>
    <lineage>
        <taxon>Eukaryota</taxon>
        <taxon>Metazoa</taxon>
        <taxon>Ecdysozoa</taxon>
        <taxon>Arthropoda</taxon>
        <taxon>Crustacea</taxon>
        <taxon>Branchiopoda</taxon>
        <taxon>Diplostraca</taxon>
        <taxon>Cladocera</taxon>
        <taxon>Anomopoda</taxon>
        <taxon>Daphniidae</taxon>
        <taxon>Daphnia</taxon>
    </lineage>
</organism>
<protein>
    <submittedName>
        <fullName evidence="2">Uncharacterized protein</fullName>
    </submittedName>
</protein>
<reference evidence="2 3" key="1">
    <citation type="journal article" date="2011" name="Science">
        <title>The ecoresponsive genome of Daphnia pulex.</title>
        <authorList>
            <person name="Colbourne J.K."/>
            <person name="Pfrender M.E."/>
            <person name="Gilbert D."/>
            <person name="Thomas W.K."/>
            <person name="Tucker A."/>
            <person name="Oakley T.H."/>
            <person name="Tokishita S."/>
            <person name="Aerts A."/>
            <person name="Arnold G.J."/>
            <person name="Basu M.K."/>
            <person name="Bauer D.J."/>
            <person name="Caceres C.E."/>
            <person name="Carmel L."/>
            <person name="Casola C."/>
            <person name="Choi J.H."/>
            <person name="Detter J.C."/>
            <person name="Dong Q."/>
            <person name="Dusheyko S."/>
            <person name="Eads B.D."/>
            <person name="Frohlich T."/>
            <person name="Geiler-Samerotte K.A."/>
            <person name="Gerlach D."/>
            <person name="Hatcher P."/>
            <person name="Jogdeo S."/>
            <person name="Krijgsveld J."/>
            <person name="Kriventseva E.V."/>
            <person name="Kultz D."/>
            <person name="Laforsch C."/>
            <person name="Lindquist E."/>
            <person name="Lopez J."/>
            <person name="Manak J.R."/>
            <person name="Muller J."/>
            <person name="Pangilinan J."/>
            <person name="Patwardhan R.P."/>
            <person name="Pitluck S."/>
            <person name="Pritham E.J."/>
            <person name="Rechtsteiner A."/>
            <person name="Rho M."/>
            <person name="Rogozin I.B."/>
            <person name="Sakarya O."/>
            <person name="Salamov A."/>
            <person name="Schaack S."/>
            <person name="Shapiro H."/>
            <person name="Shiga Y."/>
            <person name="Skalitzky C."/>
            <person name="Smith Z."/>
            <person name="Souvorov A."/>
            <person name="Sung W."/>
            <person name="Tang Z."/>
            <person name="Tsuchiya D."/>
            <person name="Tu H."/>
            <person name="Vos H."/>
            <person name="Wang M."/>
            <person name="Wolf Y.I."/>
            <person name="Yamagata H."/>
            <person name="Yamada T."/>
            <person name="Ye Y."/>
            <person name="Shaw J.R."/>
            <person name="Andrews J."/>
            <person name="Crease T.J."/>
            <person name="Tang H."/>
            <person name="Lucas S.M."/>
            <person name="Robertson H.M."/>
            <person name="Bork P."/>
            <person name="Koonin E.V."/>
            <person name="Zdobnov E.M."/>
            <person name="Grigoriev I.V."/>
            <person name="Lynch M."/>
            <person name="Boore J.L."/>
        </authorList>
    </citation>
    <scope>NUCLEOTIDE SEQUENCE [LARGE SCALE GENOMIC DNA]</scope>
</reference>
<dbReference type="EMBL" id="GL732559">
    <property type="protein sequence ID" value="EFX78046.1"/>
    <property type="molecule type" value="Genomic_DNA"/>
</dbReference>
<dbReference type="InParanoid" id="E9GR60"/>
<dbReference type="KEGG" id="dpx:DAPPUDRAFT_320824"/>
<feature type="compositionally biased region" description="Basic residues" evidence="1">
    <location>
        <begin position="10"/>
        <end position="25"/>
    </location>
</feature>
<dbReference type="AlphaFoldDB" id="E9GR60"/>
<evidence type="ECO:0000313" key="3">
    <source>
        <dbReference type="Proteomes" id="UP000000305"/>
    </source>
</evidence>
<dbReference type="Proteomes" id="UP000000305">
    <property type="component" value="Unassembled WGS sequence"/>
</dbReference>
<feature type="region of interest" description="Disordered" evidence="1">
    <location>
        <begin position="1"/>
        <end position="33"/>
    </location>
</feature>
<name>E9GR60_DAPPU</name>